<proteinExistence type="inferred from homology"/>
<dbReference type="AlphaFoldDB" id="A0ABD6EWV8"/>
<dbReference type="Proteomes" id="UP001608902">
    <property type="component" value="Unassembled WGS sequence"/>
</dbReference>
<keyword evidence="2" id="KW-0812">Transmembrane</keyword>
<organism evidence="3 4">
    <name type="scientific">Gnathostoma spinigerum</name>
    <dbReference type="NCBI Taxonomy" id="75299"/>
    <lineage>
        <taxon>Eukaryota</taxon>
        <taxon>Metazoa</taxon>
        <taxon>Ecdysozoa</taxon>
        <taxon>Nematoda</taxon>
        <taxon>Chromadorea</taxon>
        <taxon>Rhabditida</taxon>
        <taxon>Spirurina</taxon>
        <taxon>Gnathostomatomorpha</taxon>
        <taxon>Gnathostomatoidea</taxon>
        <taxon>Gnathostomatidae</taxon>
        <taxon>Gnathostoma</taxon>
    </lineage>
</organism>
<gene>
    <name evidence="3" type="ORF">AB6A40_008262</name>
</gene>
<evidence type="ECO:0000256" key="1">
    <source>
        <dbReference type="ARBA" id="ARBA00007367"/>
    </source>
</evidence>
<reference evidence="3 4" key="1">
    <citation type="submission" date="2024-08" db="EMBL/GenBank/DDBJ databases">
        <title>Gnathostoma spinigerum genome.</title>
        <authorList>
            <person name="Gonzalez-Bertolin B."/>
            <person name="Monzon S."/>
            <person name="Zaballos A."/>
            <person name="Jimenez P."/>
            <person name="Dekumyoy P."/>
            <person name="Varona S."/>
            <person name="Cuesta I."/>
            <person name="Sumanam S."/>
            <person name="Adisakwattana P."/>
            <person name="Gasser R.B."/>
            <person name="Hernandez-Gonzalez A."/>
            <person name="Young N.D."/>
            <person name="Perteguer M.J."/>
        </authorList>
    </citation>
    <scope>NUCLEOTIDE SEQUENCE [LARGE SCALE GENOMIC DNA]</scope>
    <source>
        <strain evidence="3">AL3</strain>
        <tissue evidence="3">Liver</tissue>
    </source>
</reference>
<dbReference type="PANTHER" id="PTHR31102:SF1">
    <property type="entry name" value="CATION_H+ EXCHANGER DOMAIN-CONTAINING PROTEIN"/>
    <property type="match status" value="1"/>
</dbReference>
<keyword evidence="2" id="KW-0472">Membrane</keyword>
<dbReference type="PANTHER" id="PTHR31102">
    <property type="match status" value="1"/>
</dbReference>
<evidence type="ECO:0000256" key="2">
    <source>
        <dbReference type="SAM" id="Phobius"/>
    </source>
</evidence>
<dbReference type="InterPro" id="IPR051843">
    <property type="entry name" value="CPA1_transporter"/>
</dbReference>
<dbReference type="EMBL" id="JBGFUD010007442">
    <property type="protein sequence ID" value="MFH4981553.1"/>
    <property type="molecule type" value="Genomic_DNA"/>
</dbReference>
<feature type="transmembrane region" description="Helical" evidence="2">
    <location>
        <begin position="64"/>
        <end position="84"/>
    </location>
</feature>
<comment type="similarity">
    <text evidence="1">Belongs to the monovalent cation:proton antiporter 1 (CPA1) transporter (TC 2.A.36) family.</text>
</comment>
<evidence type="ECO:0000313" key="4">
    <source>
        <dbReference type="Proteomes" id="UP001608902"/>
    </source>
</evidence>
<evidence type="ECO:0000313" key="3">
    <source>
        <dbReference type="EMBL" id="MFH4981553.1"/>
    </source>
</evidence>
<sequence>MFHTEPYIRNTILNVVSHRETNLLASAVFIILSTYVFLVSALNQQFISSFANNTDNVVITAENWIQYTNSTVSIFVLCAIAFMIAKIFTYLRLPSFSGAVLTGILFRNVPLIHDFIYIDHGMETIFCNIAFTIFLITLGFLLDLKTIQELKVIKAHCFHRIVIFMKAV</sequence>
<keyword evidence="4" id="KW-1185">Reference proteome</keyword>
<keyword evidence="2" id="KW-1133">Transmembrane helix</keyword>
<protein>
    <submittedName>
        <fullName evidence="3">Uncharacterized protein</fullName>
    </submittedName>
</protein>
<feature type="transmembrane region" description="Helical" evidence="2">
    <location>
        <begin position="96"/>
        <end position="118"/>
    </location>
</feature>
<feature type="transmembrane region" description="Helical" evidence="2">
    <location>
        <begin position="21"/>
        <end position="44"/>
    </location>
</feature>
<comment type="caution">
    <text evidence="3">The sequence shown here is derived from an EMBL/GenBank/DDBJ whole genome shotgun (WGS) entry which is preliminary data.</text>
</comment>
<accession>A0ABD6EWV8</accession>
<name>A0ABD6EWV8_9BILA</name>
<feature type="transmembrane region" description="Helical" evidence="2">
    <location>
        <begin position="124"/>
        <end position="144"/>
    </location>
</feature>